<organism evidence="1 2">
    <name type="scientific">Escherichia phage vB_EcoP-101114UKE3</name>
    <dbReference type="NCBI Taxonomy" id="2865794"/>
    <lineage>
        <taxon>Viruses</taxon>
        <taxon>Duplodnaviria</taxon>
        <taxon>Heunggongvirae</taxon>
        <taxon>Uroviricota</taxon>
        <taxon>Caudoviricetes</taxon>
        <taxon>Mktvariviridae</taxon>
        <taxon>Gordonclarkvirinae</taxon>
        <taxon>Suseptimavirus</taxon>
        <taxon>Suseptimavirus 101114UKE3</taxon>
    </lineage>
</organism>
<proteinExistence type="predicted"/>
<evidence type="ECO:0000313" key="1">
    <source>
        <dbReference type="EMBL" id="QZI79264.1"/>
    </source>
</evidence>
<reference evidence="1 2" key="1">
    <citation type="submission" date="2021-05" db="EMBL/GenBank/DDBJ databases">
        <title>Naturally bred epsilon2 phages have an improved host range and effectivity in uropathogenic E. coli over their ancestor phages.</title>
        <authorList>
            <person name="Saez D."/>
            <person name="Loose M."/>
            <person name="Mutti M."/>
            <person name="Visram Z."/>
            <person name="Hitzenhammer E."/>
            <person name="Dippel D."/>
            <person name="Tisakova L."/>
            <person name="Schertler S."/>
            <person name="Wittmann J."/>
            <person name="Corsini L."/>
            <person name="Wagenlehner F."/>
        </authorList>
    </citation>
    <scope>NUCLEOTIDE SEQUENCE [LARGE SCALE GENOMIC DNA]</scope>
</reference>
<name>A0AAE8C379_9CAUD</name>
<accession>A0AAE8C379</accession>
<gene>
    <name evidence="1" type="ORF">101114UKE3_133</name>
</gene>
<keyword evidence="2" id="KW-1185">Reference proteome</keyword>
<dbReference type="Proteomes" id="UP000827177">
    <property type="component" value="Segment"/>
</dbReference>
<evidence type="ECO:0000313" key="2">
    <source>
        <dbReference type="Proteomes" id="UP000827177"/>
    </source>
</evidence>
<dbReference type="EMBL" id="MZ234017">
    <property type="protein sequence ID" value="QZI79264.1"/>
    <property type="molecule type" value="Genomic_DNA"/>
</dbReference>
<protein>
    <submittedName>
        <fullName evidence="1">Uncharacterized protein</fullName>
    </submittedName>
</protein>
<sequence length="44" mass="5168">MANCYLTIRFSVNVYDVNDLRPLLMAYIISLCSKPAERYKTSMY</sequence>